<dbReference type="Gene3D" id="2.40.30.240">
    <property type="match status" value="1"/>
</dbReference>
<dbReference type="RefSeq" id="WP_367774099.1">
    <property type="nucleotide sequence ID" value="NZ_JBFNXR010000048.1"/>
</dbReference>
<dbReference type="EMBL" id="JBFNXR010000048">
    <property type="protein sequence ID" value="MEW9855923.1"/>
    <property type="molecule type" value="Genomic_DNA"/>
</dbReference>
<proteinExistence type="predicted"/>
<evidence type="ECO:0000313" key="1">
    <source>
        <dbReference type="EMBL" id="MEW9855923.1"/>
    </source>
</evidence>
<dbReference type="Proteomes" id="UP001556118">
    <property type="component" value="Unassembled WGS sequence"/>
</dbReference>
<dbReference type="Pfam" id="PF11651">
    <property type="entry name" value="P22_CoatProtein"/>
    <property type="match status" value="1"/>
</dbReference>
<gene>
    <name evidence="1" type="ORF">ABUH87_12315</name>
</gene>
<keyword evidence="2" id="KW-1185">Reference proteome</keyword>
<dbReference type="InterPro" id="IPR024659">
    <property type="entry name" value="Phage_coat_Gp5"/>
</dbReference>
<protein>
    <submittedName>
        <fullName evidence="1">P22 phage major capsid protein family protein</fullName>
    </submittedName>
</protein>
<sequence length="420" mass="44924">MPSNFTKQEQVMFDDLIEGFDDLLVTAKLATKYDVPSPAEMVRARDQFWIPAPMIGSTYDGFDQTSNFGDLTETQIPVSIGYHKVDPRKFSAKDMRNQQALNAWGKAAKQKLASDINFALAQTVALQGSIVVKRTVAPTGFDDVALVDAAMTEVGITTADRKMLLAPRVYNAMAGDLAKRASGSARDETAYSRARIGDIAGFDTFKNDVPVNLTAAGGGATTINGANQTYVPKATVTDSLGVDVNVDNRYSDLVITAANYANIKAGDAFTIAGVNSVHMITKQDTGQLQTFRVISKPAANTIRIAPALISGADGARASAEYKNVTATPANGAVLTWLNTVAAPVNPFWVKDALLLLPGSYSVDPEDGWQVMRATTDAGIAVTYTRQGEINDLSVKARFEVDFGTALTTPQMAGVELFNQT</sequence>
<accession>A0ABV3RCV1</accession>
<organism evidence="1 2">
    <name type="scientific">Novosphingobium rhizovicinum</name>
    <dbReference type="NCBI Taxonomy" id="3228928"/>
    <lineage>
        <taxon>Bacteria</taxon>
        <taxon>Pseudomonadati</taxon>
        <taxon>Pseudomonadota</taxon>
        <taxon>Alphaproteobacteria</taxon>
        <taxon>Sphingomonadales</taxon>
        <taxon>Sphingomonadaceae</taxon>
        <taxon>Novosphingobium</taxon>
    </lineage>
</organism>
<comment type="caution">
    <text evidence="1">The sequence shown here is derived from an EMBL/GenBank/DDBJ whole genome shotgun (WGS) entry which is preliminary data.</text>
</comment>
<reference evidence="1 2" key="1">
    <citation type="submission" date="2024-06" db="EMBL/GenBank/DDBJ databases">
        <title>Novosphingobium rhizovicinus M1R2S20.</title>
        <authorList>
            <person name="Sun J.-Q."/>
        </authorList>
    </citation>
    <scope>NUCLEOTIDE SEQUENCE [LARGE SCALE GENOMIC DNA]</scope>
    <source>
        <strain evidence="1 2">M1R2S20</strain>
    </source>
</reference>
<evidence type="ECO:0000313" key="2">
    <source>
        <dbReference type="Proteomes" id="UP001556118"/>
    </source>
</evidence>
<name>A0ABV3RCV1_9SPHN</name>